<protein>
    <submittedName>
        <fullName evidence="1">Uncharacterized protein</fullName>
    </submittedName>
</protein>
<proteinExistence type="predicted"/>
<evidence type="ECO:0000313" key="1">
    <source>
        <dbReference type="EMBL" id="KAK7438189.1"/>
    </source>
</evidence>
<reference evidence="1 2" key="1">
    <citation type="submission" date="2024-01" db="EMBL/GenBank/DDBJ databases">
        <title>A draft genome for the cacao thread blight pathogen Marasmiellus scandens.</title>
        <authorList>
            <person name="Baruah I.K."/>
            <person name="Leung J."/>
            <person name="Bukari Y."/>
            <person name="Amoako-Attah I."/>
            <person name="Meinhardt L.W."/>
            <person name="Bailey B.A."/>
            <person name="Cohen S.P."/>
        </authorList>
    </citation>
    <scope>NUCLEOTIDE SEQUENCE [LARGE SCALE GENOMIC DNA]</scope>
    <source>
        <strain evidence="1 2">GH-19</strain>
    </source>
</reference>
<keyword evidence="2" id="KW-1185">Reference proteome</keyword>
<comment type="caution">
    <text evidence="1">The sequence shown here is derived from an EMBL/GenBank/DDBJ whole genome shotgun (WGS) entry which is preliminary data.</text>
</comment>
<gene>
    <name evidence="1" type="ORF">VKT23_018119</name>
</gene>
<organism evidence="1 2">
    <name type="scientific">Marasmiellus scandens</name>
    <dbReference type="NCBI Taxonomy" id="2682957"/>
    <lineage>
        <taxon>Eukaryota</taxon>
        <taxon>Fungi</taxon>
        <taxon>Dikarya</taxon>
        <taxon>Basidiomycota</taxon>
        <taxon>Agaricomycotina</taxon>
        <taxon>Agaricomycetes</taxon>
        <taxon>Agaricomycetidae</taxon>
        <taxon>Agaricales</taxon>
        <taxon>Marasmiineae</taxon>
        <taxon>Omphalotaceae</taxon>
        <taxon>Marasmiellus</taxon>
    </lineage>
</organism>
<evidence type="ECO:0000313" key="2">
    <source>
        <dbReference type="Proteomes" id="UP001498398"/>
    </source>
</evidence>
<sequence>MLGRGASIKLESNLFVFTVWDRSNSFLFLSVHMIFVPFPSAPGEIFEALSFALLVSRIYVYPLTSQTVYLNLRQDWVFTSGPLLPAPVRGFLPTTTIMAPDVSMRRLLI</sequence>
<dbReference type="EMBL" id="JBANRG010000080">
    <property type="protein sequence ID" value="KAK7438189.1"/>
    <property type="molecule type" value="Genomic_DNA"/>
</dbReference>
<name>A0ABR1IUC8_9AGAR</name>
<accession>A0ABR1IUC8</accession>
<dbReference type="Proteomes" id="UP001498398">
    <property type="component" value="Unassembled WGS sequence"/>
</dbReference>